<reference evidence="1" key="1">
    <citation type="journal article" date="2009" name="PLoS Genet.">
        <title>Sequencing, mapping, and analysis of 27,455 maize full-length cDNAs.</title>
        <authorList>
            <person name="Soderlund C."/>
            <person name="Descour A."/>
            <person name="Kudrna D."/>
            <person name="Bomhoff M."/>
            <person name="Boyd L."/>
            <person name="Currie J."/>
            <person name="Angelova A."/>
            <person name="Collura K."/>
            <person name="Wissotski M."/>
            <person name="Ashley E."/>
            <person name="Morrow D."/>
            <person name="Fernandes J."/>
            <person name="Walbot V."/>
            <person name="Yu Y."/>
        </authorList>
    </citation>
    <scope>NUCLEOTIDE SEQUENCE</scope>
    <source>
        <strain evidence="1">B73</strain>
    </source>
</reference>
<dbReference type="AlphaFoldDB" id="C4J8I8"/>
<gene>
    <name evidence="2" type="ORF">ZEAMMB73_Zm00001d031611</name>
</gene>
<dbReference type="EMBL" id="CM007647">
    <property type="protein sequence ID" value="ONM03206.1"/>
    <property type="molecule type" value="Genomic_DNA"/>
</dbReference>
<evidence type="ECO:0000313" key="2">
    <source>
        <dbReference type="EMBL" id="ONM03206.1"/>
    </source>
</evidence>
<evidence type="ECO:0000313" key="1">
    <source>
        <dbReference type="EMBL" id="ACR37488.1"/>
    </source>
</evidence>
<dbReference type="EMBL" id="BT087135">
    <property type="protein sequence ID" value="ACR37488.1"/>
    <property type="molecule type" value="mRNA"/>
</dbReference>
<dbReference type="GO" id="GO:0005840">
    <property type="term" value="C:ribosome"/>
    <property type="evidence" value="ECO:0007669"/>
    <property type="project" value="UniProtKB-KW"/>
</dbReference>
<organism evidence="1">
    <name type="scientific">Zea mays</name>
    <name type="common">Maize</name>
    <dbReference type="NCBI Taxonomy" id="4577"/>
    <lineage>
        <taxon>Eukaryota</taxon>
        <taxon>Viridiplantae</taxon>
        <taxon>Streptophyta</taxon>
        <taxon>Embryophyta</taxon>
        <taxon>Tracheophyta</taxon>
        <taxon>Spermatophyta</taxon>
        <taxon>Magnoliopsida</taxon>
        <taxon>Liliopsida</taxon>
        <taxon>Poales</taxon>
        <taxon>Poaceae</taxon>
        <taxon>PACMAD clade</taxon>
        <taxon>Panicoideae</taxon>
        <taxon>Andropogonodae</taxon>
        <taxon>Andropogoneae</taxon>
        <taxon>Tripsacinae</taxon>
        <taxon>Zea</taxon>
    </lineage>
</organism>
<reference evidence="2" key="2">
    <citation type="submission" date="2015-12" db="EMBL/GenBank/DDBJ databases">
        <title>Update maize B73 reference genome by single molecule sequencing technologies.</title>
        <authorList>
            <consortium name="Maize Genome Sequencing Project"/>
            <person name="Ware D."/>
        </authorList>
    </citation>
    <scope>NUCLEOTIDE SEQUENCE [LARGE SCALE GENOMIC DNA]</scope>
    <source>
        <tissue evidence="2">Seedling</tissue>
    </source>
</reference>
<name>C4J8I8_MAIZE</name>
<keyword evidence="2" id="KW-0689">Ribosomal protein</keyword>
<sequence length="46" mass="4839">MLLLTSRQFPSGDTVGVLVAPRKLSRATPMGRAAGPLNQPGSSWIC</sequence>
<proteinExistence type="evidence at transcript level"/>
<accession>C4J8I8</accession>
<protein>
    <submittedName>
        <fullName evidence="2">Ribosomal protein L17c</fullName>
    </submittedName>
</protein>
<keyword evidence="2" id="KW-0687">Ribonucleoprotein</keyword>